<evidence type="ECO:0000259" key="2">
    <source>
        <dbReference type="Pfam" id="PF01979"/>
    </source>
</evidence>
<accession>A0A2S4KMX5</accession>
<dbReference type="InterPro" id="IPR051781">
    <property type="entry name" value="Metallo-dep_Hydrolase"/>
</dbReference>
<evidence type="ECO:0000313" key="3">
    <source>
        <dbReference type="EMBL" id="POR31543.1"/>
    </source>
</evidence>
<dbReference type="InterPro" id="IPR032466">
    <property type="entry name" value="Metal_Hydrolase"/>
</dbReference>
<proteinExistence type="predicted"/>
<feature type="region of interest" description="Disordered" evidence="1">
    <location>
        <begin position="34"/>
        <end position="55"/>
    </location>
</feature>
<dbReference type="GO" id="GO:0016810">
    <property type="term" value="F:hydrolase activity, acting on carbon-nitrogen (but not peptide) bonds"/>
    <property type="evidence" value="ECO:0007669"/>
    <property type="project" value="InterPro"/>
</dbReference>
<dbReference type="OrthoDB" id="194468at2759"/>
<dbReference type="InterPro" id="IPR006680">
    <property type="entry name" value="Amidohydro-rel"/>
</dbReference>
<reference evidence="3 4" key="1">
    <citation type="submission" date="2018-01" db="EMBL/GenBank/DDBJ databases">
        <title>Harnessing the power of phylogenomics to disentangle the directionality and signatures of interkingdom host jumping in the parasitic fungal genus Tolypocladium.</title>
        <authorList>
            <person name="Quandt C.A."/>
            <person name="Patterson W."/>
            <person name="Spatafora J.W."/>
        </authorList>
    </citation>
    <scope>NUCLEOTIDE SEQUENCE [LARGE SCALE GENOMIC DNA]</scope>
    <source>
        <strain evidence="3 4">NRBC 100945</strain>
    </source>
</reference>
<dbReference type="InterPro" id="IPR011059">
    <property type="entry name" value="Metal-dep_hydrolase_composite"/>
</dbReference>
<dbReference type="EMBL" id="PKSG01001029">
    <property type="protein sequence ID" value="POR31543.1"/>
    <property type="molecule type" value="Genomic_DNA"/>
</dbReference>
<dbReference type="SUPFAM" id="SSF51556">
    <property type="entry name" value="Metallo-dependent hydrolases"/>
    <property type="match status" value="1"/>
</dbReference>
<comment type="caution">
    <text evidence="3">The sequence shown here is derived from an EMBL/GenBank/DDBJ whole genome shotgun (WGS) entry which is preliminary data.</text>
</comment>
<organism evidence="3 4">
    <name type="scientific">Tolypocladium paradoxum</name>
    <dbReference type="NCBI Taxonomy" id="94208"/>
    <lineage>
        <taxon>Eukaryota</taxon>
        <taxon>Fungi</taxon>
        <taxon>Dikarya</taxon>
        <taxon>Ascomycota</taxon>
        <taxon>Pezizomycotina</taxon>
        <taxon>Sordariomycetes</taxon>
        <taxon>Hypocreomycetidae</taxon>
        <taxon>Hypocreales</taxon>
        <taxon>Ophiocordycipitaceae</taxon>
        <taxon>Tolypocladium</taxon>
    </lineage>
</organism>
<dbReference type="Proteomes" id="UP000237481">
    <property type="component" value="Unassembled WGS sequence"/>
</dbReference>
<sequence length="489" mass="51855">MTRRVIPHCPEPAGDSPEELLPIRISSTGLGVAVRTRSSAPSRHDDDQDESAAKTTSYTIVTAELLIPGDGEPIKDAALVAEDKIIAWVGKEAELPDEYTRQPHKAHAVPYLMPGLWDVHIHFGGDSEATAEQEGTTAMTYVAENPATAGARLAKRCWLALQSGYTSLRDVAGYGCEVSKAIEDGSIVGPNVYSSGACLGQLAGHGDEFALPAGDALLNLGIGSVKAGHFGSTLSCLVDGVDECRRGVRLQIRRGAKCIKVIASGGVLTRDDNVLYAQFSPEELDVIVSEASRMERAVAAHVHGKPGILQAVRAGVTSVEHVSFADQECIDLMKEKGTIYVATRAVIVNLLQSGGKGMPKVIWEKAKLVGSNHLNAYKLAIEAGLTFALGTDSEPGTTMAVELEYAVQAGMSNLEAIKAATANGPLTVKGQVPKTGRLKVGYEADMIGVSENPVEDVKVLQKTSNIVWVWKGGRLFKGPGIGPWGEELE</sequence>
<dbReference type="CDD" id="cd01299">
    <property type="entry name" value="Met_dep_hydrolase_A"/>
    <property type="match status" value="1"/>
</dbReference>
<dbReference type="PANTHER" id="PTHR43135">
    <property type="entry name" value="ALPHA-D-RIBOSE 1-METHYLPHOSPHONATE 5-TRIPHOSPHATE DIPHOSPHATASE"/>
    <property type="match status" value="1"/>
</dbReference>
<keyword evidence="4" id="KW-1185">Reference proteome</keyword>
<name>A0A2S4KMX5_9HYPO</name>
<dbReference type="AlphaFoldDB" id="A0A2S4KMX5"/>
<dbReference type="STRING" id="94208.A0A2S4KMX5"/>
<dbReference type="SUPFAM" id="SSF51338">
    <property type="entry name" value="Composite domain of metallo-dependent hydrolases"/>
    <property type="match status" value="2"/>
</dbReference>
<dbReference type="InterPro" id="IPR057744">
    <property type="entry name" value="OTAase-like"/>
</dbReference>
<protein>
    <recommendedName>
        <fullName evidence="2">Amidohydrolase-related domain-containing protein</fullName>
    </recommendedName>
</protein>
<feature type="domain" description="Amidohydrolase-related" evidence="2">
    <location>
        <begin position="111"/>
        <end position="475"/>
    </location>
</feature>
<evidence type="ECO:0000313" key="4">
    <source>
        <dbReference type="Proteomes" id="UP000237481"/>
    </source>
</evidence>
<gene>
    <name evidence="3" type="ORF">TPAR_08212</name>
</gene>
<evidence type="ECO:0000256" key="1">
    <source>
        <dbReference type="SAM" id="MobiDB-lite"/>
    </source>
</evidence>
<dbReference type="Gene3D" id="3.20.20.140">
    <property type="entry name" value="Metal-dependent hydrolases"/>
    <property type="match status" value="1"/>
</dbReference>
<dbReference type="PANTHER" id="PTHR43135:SF3">
    <property type="entry name" value="ALPHA-D-RIBOSE 1-METHYLPHOSPHONATE 5-TRIPHOSPHATE DIPHOSPHATASE"/>
    <property type="match status" value="1"/>
</dbReference>
<dbReference type="Pfam" id="PF01979">
    <property type="entry name" value="Amidohydro_1"/>
    <property type="match status" value="1"/>
</dbReference>